<dbReference type="AlphaFoldDB" id="A0AAX3U6B3"/>
<sequence>MLIPMSDRDINRFKVLQDVRERRLRQIDAADILNISPRLVD</sequence>
<dbReference type="Proteomes" id="UP001239257">
    <property type="component" value="Chromosome 1"/>
</dbReference>
<proteinExistence type="predicted"/>
<protein>
    <submittedName>
        <fullName evidence="1">Uncharacterized protein</fullName>
    </submittedName>
</protein>
<organism evidence="1 2">
    <name type="scientific">Vibrio aestuarianus</name>
    <dbReference type="NCBI Taxonomy" id="28171"/>
    <lineage>
        <taxon>Bacteria</taxon>
        <taxon>Pseudomonadati</taxon>
        <taxon>Pseudomonadota</taxon>
        <taxon>Gammaproteobacteria</taxon>
        <taxon>Vibrionales</taxon>
        <taxon>Vibrionaceae</taxon>
        <taxon>Vibrio</taxon>
    </lineage>
</organism>
<dbReference type="RefSeq" id="WP_301066058.1">
    <property type="nucleotide sequence ID" value="NZ_CP118709.1"/>
</dbReference>
<reference evidence="1" key="1">
    <citation type="submission" date="2022-02" db="EMBL/GenBank/DDBJ databases">
        <title>Emergence and expansion in Europe of a Vibrio aestuarianus clonal complex pathogenic for oysters.</title>
        <authorList>
            <person name="Mesnil A."/>
            <person name="Travers M.-A."/>
        </authorList>
    </citation>
    <scope>NUCLEOTIDE SEQUENCE</scope>
    <source>
        <strain evidence="1">U29</strain>
    </source>
</reference>
<gene>
    <name evidence="1" type="ORF">PYE51_05335</name>
</gene>
<evidence type="ECO:0000313" key="2">
    <source>
        <dbReference type="Proteomes" id="UP001239257"/>
    </source>
</evidence>
<dbReference type="EMBL" id="CP118709">
    <property type="protein sequence ID" value="WGK83022.1"/>
    <property type="molecule type" value="Genomic_DNA"/>
</dbReference>
<name>A0AAX3U6B3_9VIBR</name>
<accession>A0AAX3U6B3</accession>
<evidence type="ECO:0000313" key="1">
    <source>
        <dbReference type="EMBL" id="WGK83022.1"/>
    </source>
</evidence>